<protein>
    <submittedName>
        <fullName evidence="2">Uncharacterized protein</fullName>
    </submittedName>
</protein>
<name>A0A494J9C9_9FLAO</name>
<dbReference type="Proteomes" id="UP000189738">
    <property type="component" value="Chromosome"/>
</dbReference>
<dbReference type="Gene3D" id="2.170.15.10">
    <property type="entry name" value="Proaerolysin, chain A, domain 3"/>
    <property type="match status" value="1"/>
</dbReference>
<evidence type="ECO:0000313" key="3">
    <source>
        <dbReference type="Proteomes" id="UP000189738"/>
    </source>
</evidence>
<reference evidence="2" key="2">
    <citation type="submission" date="2016-06" db="EMBL/GenBank/DDBJ databases">
        <authorList>
            <person name="Nicholson A.C."/>
        </authorList>
    </citation>
    <scope>NUCLEOTIDE SEQUENCE [LARGE SCALE GENOMIC DNA]</scope>
    <source>
        <strain evidence="2">E6809</strain>
    </source>
</reference>
<reference evidence="1 3" key="1">
    <citation type="submission" date="2016-02" db="EMBL/GenBank/DDBJ databases">
        <authorList>
            <person name="Nicholson A.C."/>
            <person name="Humrighouse B.W."/>
            <person name="Loparev V."/>
            <person name="Emery B."/>
            <person name="Graziano J."/>
            <person name="McQuiston J.R."/>
        </authorList>
    </citation>
    <scope>NUCLEOTIDE SEQUENCE [LARGE SCALE GENOMIC DNA]</scope>
    <source>
        <strain evidence="1 3">E6809</strain>
    </source>
</reference>
<dbReference type="EMBL" id="CP014339">
    <property type="protein sequence ID" value="AQX51756.1"/>
    <property type="molecule type" value="Genomic_DNA"/>
</dbReference>
<proteinExistence type="predicted"/>
<dbReference type="AlphaFoldDB" id="A0A494J9C9"/>
<gene>
    <name evidence="1" type="ORF">AYC66_14170</name>
    <name evidence="2" type="ORF">BAY09_15115</name>
</gene>
<organism evidence="2">
    <name type="scientific">Elizabethkingia anophelis</name>
    <dbReference type="NCBI Taxonomy" id="1117645"/>
    <lineage>
        <taxon>Bacteria</taxon>
        <taxon>Pseudomonadati</taxon>
        <taxon>Bacteroidota</taxon>
        <taxon>Flavobacteriia</taxon>
        <taxon>Flavobacteriales</taxon>
        <taxon>Weeksellaceae</taxon>
        <taxon>Elizabethkingia</taxon>
    </lineage>
</organism>
<sequence>MQQLIYFLTKIKIVMKKQQSIPLVMLAIILITLSCSRRDTDSTDKQADVQLIVELNSKQFPNASKDSIEKETYNNLQQLDGIEFFLKPENNYLDENTLQTNGKEKELTLQQLTRNNNAQLFYFKFSPASTNVPYMIYSAKEKNPIGIGSYKNTPNQYVLFNQASGKTSLFGFGWNLTLNTDRNKYFIESRDITGSSDIGIMSYVVDTQNKKLSIEKKNNTASQQFNIVPNDEFLIENIKISTKGGEITESKSIVLKRGTVKNDTSKEVKQNLVFSETLIGANSFIERMGGILITKTGNLEVETGLPKVIISNGVTSFGNNEITKLKYSTNSPLTTTIQLNIDNSISPKTTLNYKITVIQYQFRLKYTALCRGVKSGKIINISGVYNGTSYSNPSLEITQQNI</sequence>
<dbReference type="EMBL" id="MAHS01000003">
    <property type="protein sequence ID" value="OPB52479.1"/>
    <property type="molecule type" value="Genomic_DNA"/>
</dbReference>
<accession>A0A494J9C9</accession>
<evidence type="ECO:0000313" key="1">
    <source>
        <dbReference type="EMBL" id="AQX51756.1"/>
    </source>
</evidence>
<evidence type="ECO:0000313" key="2">
    <source>
        <dbReference type="EMBL" id="OPB52479.1"/>
    </source>
</evidence>
<dbReference type="CDD" id="cd20240">
    <property type="entry name" value="PFM_aerolysin-like"/>
    <property type="match status" value="1"/>
</dbReference>